<accession>A0ABW1EH64</accession>
<evidence type="ECO:0000256" key="7">
    <source>
        <dbReference type="ARBA" id="ARBA00023163"/>
    </source>
</evidence>
<dbReference type="InterPro" id="IPR011006">
    <property type="entry name" value="CheY-like_superfamily"/>
</dbReference>
<organism evidence="12 13">
    <name type="scientific">Acidicapsa dinghuensis</name>
    <dbReference type="NCBI Taxonomy" id="2218256"/>
    <lineage>
        <taxon>Bacteria</taxon>
        <taxon>Pseudomonadati</taxon>
        <taxon>Acidobacteriota</taxon>
        <taxon>Terriglobia</taxon>
        <taxon>Terriglobales</taxon>
        <taxon>Acidobacteriaceae</taxon>
        <taxon>Acidicapsa</taxon>
    </lineage>
</organism>
<dbReference type="Gene3D" id="3.40.50.2300">
    <property type="match status" value="1"/>
</dbReference>
<evidence type="ECO:0000256" key="3">
    <source>
        <dbReference type="ARBA" id="ARBA00022553"/>
    </source>
</evidence>
<dbReference type="PANTHER" id="PTHR48111">
    <property type="entry name" value="REGULATOR OF RPOS"/>
    <property type="match status" value="1"/>
</dbReference>
<evidence type="ECO:0000256" key="6">
    <source>
        <dbReference type="ARBA" id="ARBA00023125"/>
    </source>
</evidence>
<evidence type="ECO:0000313" key="13">
    <source>
        <dbReference type="Proteomes" id="UP001596091"/>
    </source>
</evidence>
<comment type="caution">
    <text evidence="12">The sequence shown here is derived from an EMBL/GenBank/DDBJ whole genome shotgun (WGS) entry which is preliminary data.</text>
</comment>
<keyword evidence="5" id="KW-0805">Transcription regulation</keyword>
<proteinExistence type="predicted"/>
<feature type="modified residue" description="4-aspartylphosphate" evidence="8">
    <location>
        <position position="52"/>
    </location>
</feature>
<dbReference type="InterPro" id="IPR001789">
    <property type="entry name" value="Sig_transdc_resp-reg_receiver"/>
</dbReference>
<dbReference type="InterPro" id="IPR039420">
    <property type="entry name" value="WalR-like"/>
</dbReference>
<feature type="domain" description="OmpR/PhoB-type" evidence="11">
    <location>
        <begin position="132"/>
        <end position="231"/>
    </location>
</feature>
<name>A0ABW1EH64_9BACT</name>
<dbReference type="Proteomes" id="UP001596091">
    <property type="component" value="Unassembled WGS sequence"/>
</dbReference>
<dbReference type="SMART" id="SM00862">
    <property type="entry name" value="Trans_reg_C"/>
    <property type="match status" value="1"/>
</dbReference>
<keyword evidence="13" id="KW-1185">Reference proteome</keyword>
<dbReference type="CDD" id="cd00383">
    <property type="entry name" value="trans_reg_C"/>
    <property type="match status" value="1"/>
</dbReference>
<dbReference type="Pfam" id="PF00072">
    <property type="entry name" value="Response_reg"/>
    <property type="match status" value="1"/>
</dbReference>
<protein>
    <submittedName>
        <fullName evidence="12">Response regulator transcription factor</fullName>
    </submittedName>
</protein>
<dbReference type="Pfam" id="PF00486">
    <property type="entry name" value="Trans_reg_C"/>
    <property type="match status" value="1"/>
</dbReference>
<keyword evidence="2" id="KW-0963">Cytoplasm</keyword>
<dbReference type="InterPro" id="IPR036388">
    <property type="entry name" value="WH-like_DNA-bd_sf"/>
</dbReference>
<comment type="subcellular location">
    <subcellularLocation>
        <location evidence="1">Cytoplasm</location>
    </subcellularLocation>
</comment>
<evidence type="ECO:0000256" key="4">
    <source>
        <dbReference type="ARBA" id="ARBA00023012"/>
    </source>
</evidence>
<dbReference type="InterPro" id="IPR001867">
    <property type="entry name" value="OmpR/PhoB-type_DNA-bd"/>
</dbReference>
<evidence type="ECO:0000259" key="10">
    <source>
        <dbReference type="PROSITE" id="PS50110"/>
    </source>
</evidence>
<dbReference type="CDD" id="cd17623">
    <property type="entry name" value="REC_OmpR_CpxR"/>
    <property type="match status" value="1"/>
</dbReference>
<dbReference type="Gene3D" id="6.10.250.690">
    <property type="match status" value="1"/>
</dbReference>
<sequence length="252" mass="27738">MEPVLLVDDDIELCSMLEDYLARHGFAVTTEHHGELGLHRALTGEFAIVLLDVMLPGLDGFEVLRRLRTSSQVNVLLLTARGDDVDRIVGLEIGADDYLPKPFNPRELLARVRAILRRSAAAKPAKGAKNAIKHLSVGGIELDTGARTVTCNGVELDLTNVEFELLGALMEAPGQILTREHLTEVVLERRFNPFDRSLDMHISRLRRKMDDAADMGDQIKTIRSAGYQLAVPIAHSVSSDTPGAQHFTGRES</sequence>
<dbReference type="PROSITE" id="PS50110">
    <property type="entry name" value="RESPONSE_REGULATORY"/>
    <property type="match status" value="1"/>
</dbReference>
<dbReference type="Gene3D" id="1.10.10.10">
    <property type="entry name" value="Winged helix-like DNA-binding domain superfamily/Winged helix DNA-binding domain"/>
    <property type="match status" value="1"/>
</dbReference>
<dbReference type="SUPFAM" id="SSF46894">
    <property type="entry name" value="C-terminal effector domain of the bipartite response regulators"/>
    <property type="match status" value="1"/>
</dbReference>
<evidence type="ECO:0000256" key="2">
    <source>
        <dbReference type="ARBA" id="ARBA00022490"/>
    </source>
</evidence>
<dbReference type="SMART" id="SM00448">
    <property type="entry name" value="REC"/>
    <property type="match status" value="1"/>
</dbReference>
<keyword evidence="4" id="KW-0902">Two-component regulatory system</keyword>
<dbReference type="RefSeq" id="WP_263340065.1">
    <property type="nucleotide sequence ID" value="NZ_JAGSYH010000005.1"/>
</dbReference>
<evidence type="ECO:0000256" key="1">
    <source>
        <dbReference type="ARBA" id="ARBA00004496"/>
    </source>
</evidence>
<dbReference type="InterPro" id="IPR058124">
    <property type="entry name" value="CpxR-like_REC"/>
</dbReference>
<keyword evidence="7" id="KW-0804">Transcription</keyword>
<evidence type="ECO:0000313" key="12">
    <source>
        <dbReference type="EMBL" id="MFC5863631.1"/>
    </source>
</evidence>
<feature type="domain" description="Response regulatory" evidence="10">
    <location>
        <begin position="3"/>
        <end position="116"/>
    </location>
</feature>
<evidence type="ECO:0000256" key="9">
    <source>
        <dbReference type="PROSITE-ProRule" id="PRU01091"/>
    </source>
</evidence>
<dbReference type="PROSITE" id="PS51755">
    <property type="entry name" value="OMPR_PHOB"/>
    <property type="match status" value="1"/>
</dbReference>
<feature type="DNA-binding region" description="OmpR/PhoB-type" evidence="9">
    <location>
        <begin position="132"/>
        <end position="231"/>
    </location>
</feature>
<dbReference type="EMBL" id="JBHSPH010000005">
    <property type="protein sequence ID" value="MFC5863631.1"/>
    <property type="molecule type" value="Genomic_DNA"/>
</dbReference>
<dbReference type="PANTHER" id="PTHR48111:SF39">
    <property type="entry name" value="TRANSCRIPTIONAL REGULATORY PROTEIN CPXR"/>
    <property type="match status" value="1"/>
</dbReference>
<gene>
    <name evidence="12" type="ORF">ACFPT7_15090</name>
</gene>
<dbReference type="SUPFAM" id="SSF52172">
    <property type="entry name" value="CheY-like"/>
    <property type="match status" value="1"/>
</dbReference>
<evidence type="ECO:0000256" key="5">
    <source>
        <dbReference type="ARBA" id="ARBA00023015"/>
    </source>
</evidence>
<keyword evidence="3 8" id="KW-0597">Phosphoprotein</keyword>
<evidence type="ECO:0000256" key="8">
    <source>
        <dbReference type="PROSITE-ProRule" id="PRU00169"/>
    </source>
</evidence>
<dbReference type="InterPro" id="IPR016032">
    <property type="entry name" value="Sig_transdc_resp-reg_C-effctor"/>
</dbReference>
<evidence type="ECO:0000259" key="11">
    <source>
        <dbReference type="PROSITE" id="PS51755"/>
    </source>
</evidence>
<keyword evidence="6 9" id="KW-0238">DNA-binding</keyword>
<reference evidence="13" key="1">
    <citation type="journal article" date="2019" name="Int. J. Syst. Evol. Microbiol.">
        <title>The Global Catalogue of Microorganisms (GCM) 10K type strain sequencing project: providing services to taxonomists for standard genome sequencing and annotation.</title>
        <authorList>
            <consortium name="The Broad Institute Genomics Platform"/>
            <consortium name="The Broad Institute Genome Sequencing Center for Infectious Disease"/>
            <person name="Wu L."/>
            <person name="Ma J."/>
        </authorList>
    </citation>
    <scope>NUCLEOTIDE SEQUENCE [LARGE SCALE GENOMIC DNA]</scope>
    <source>
        <strain evidence="13">JCM 4087</strain>
    </source>
</reference>